<organism evidence="1 2">
    <name type="scientific">Brachionus plicatilis</name>
    <name type="common">Marine rotifer</name>
    <name type="synonym">Brachionus muelleri</name>
    <dbReference type="NCBI Taxonomy" id="10195"/>
    <lineage>
        <taxon>Eukaryota</taxon>
        <taxon>Metazoa</taxon>
        <taxon>Spiralia</taxon>
        <taxon>Gnathifera</taxon>
        <taxon>Rotifera</taxon>
        <taxon>Eurotatoria</taxon>
        <taxon>Monogononta</taxon>
        <taxon>Pseudotrocha</taxon>
        <taxon>Ploima</taxon>
        <taxon>Brachionidae</taxon>
        <taxon>Brachionus</taxon>
    </lineage>
</organism>
<evidence type="ECO:0000313" key="1">
    <source>
        <dbReference type="EMBL" id="RMZ98754.1"/>
    </source>
</evidence>
<proteinExistence type="predicted"/>
<comment type="caution">
    <text evidence="1">The sequence shown here is derived from an EMBL/GenBank/DDBJ whole genome shotgun (WGS) entry which is preliminary data.</text>
</comment>
<dbReference type="EMBL" id="REGN01010579">
    <property type="protein sequence ID" value="RMZ98754.1"/>
    <property type="molecule type" value="Genomic_DNA"/>
</dbReference>
<accession>A0A3M7PJ54</accession>
<sequence>RLRQSCVLGCGAALSNKGIREAIVYWEKKVLHCYHHDILSYYQNHEIKKLDSIKKITFSYFLTPIADVCFESLSLNHYLLLYKPNFLIISKFDHLNEYCKFKYKLNKNSSFFDELKLNKKGATKYAALCCRRILFNLYLSFTISK</sequence>
<dbReference type="Proteomes" id="UP000276133">
    <property type="component" value="Unassembled WGS sequence"/>
</dbReference>
<protein>
    <submittedName>
        <fullName evidence="1">Uncharacterized protein</fullName>
    </submittedName>
</protein>
<name>A0A3M7PJ54_BRAPC</name>
<feature type="non-terminal residue" evidence="1">
    <location>
        <position position="1"/>
    </location>
</feature>
<keyword evidence="2" id="KW-1185">Reference proteome</keyword>
<evidence type="ECO:0000313" key="2">
    <source>
        <dbReference type="Proteomes" id="UP000276133"/>
    </source>
</evidence>
<gene>
    <name evidence="1" type="ORF">BpHYR1_022056</name>
</gene>
<dbReference type="AlphaFoldDB" id="A0A3M7PJ54"/>
<reference evidence="1 2" key="1">
    <citation type="journal article" date="2018" name="Sci. Rep.">
        <title>Genomic signatures of local adaptation to the degree of environmental predictability in rotifers.</title>
        <authorList>
            <person name="Franch-Gras L."/>
            <person name="Hahn C."/>
            <person name="Garcia-Roger E.M."/>
            <person name="Carmona M.J."/>
            <person name="Serra M."/>
            <person name="Gomez A."/>
        </authorList>
    </citation>
    <scope>NUCLEOTIDE SEQUENCE [LARGE SCALE GENOMIC DNA]</scope>
    <source>
        <strain evidence="1">HYR1</strain>
    </source>
</reference>